<dbReference type="Pfam" id="PF07859">
    <property type="entry name" value="Abhydrolase_3"/>
    <property type="match status" value="1"/>
</dbReference>
<feature type="domain" description="Alpha/beta hydrolase fold-3" evidence="2">
    <location>
        <begin position="94"/>
        <end position="309"/>
    </location>
</feature>
<dbReference type="PANTHER" id="PTHR48081">
    <property type="entry name" value="AB HYDROLASE SUPERFAMILY PROTEIN C4A8.06C"/>
    <property type="match status" value="1"/>
</dbReference>
<proteinExistence type="predicted"/>
<sequence>MLYKSKEEILKLGEIDPELDAFLKSSQLPKPEYSNLAEFIQIFTAGETARLSALGKPPDSVKQTDTTYMTKDGTSLRARLYQPTTSPIAGSPLILMFHGGGFCMGRPEAEESTCRNLVQAFGAVCVSASYRLAPKFPFPYAISDSWDALKWAAAKAESFGADPSVGFIVGGSSAGGNITAVLAHLARDEKLFPPLTGQYLAIPVVCPQEKMPEKYKDRFLSHEQNKNGPGLGAAAINMFMGAYKPDVDDTVNHTVLLHPNGHGDLPPAYFQVAGMDPLRDEALIYESVLREEYGVGTKIDVYPGMPHGHWEIFPMLQASIAFRNDQVNGFGWLLGKTAKFIPQG</sequence>
<gene>
    <name evidence="3" type="ORF">OIDMADRAFT_61038</name>
</gene>
<protein>
    <recommendedName>
        <fullName evidence="2">Alpha/beta hydrolase fold-3 domain-containing protein</fullName>
    </recommendedName>
</protein>
<dbReference type="InParanoid" id="A0A0C3GDG8"/>
<dbReference type="Gene3D" id="3.40.50.1820">
    <property type="entry name" value="alpha/beta hydrolase"/>
    <property type="match status" value="1"/>
</dbReference>
<name>A0A0C3GDG8_OIDMZ</name>
<dbReference type="InterPro" id="IPR013094">
    <property type="entry name" value="AB_hydrolase_3"/>
</dbReference>
<dbReference type="AlphaFoldDB" id="A0A0C3GDG8"/>
<dbReference type="OrthoDB" id="408631at2759"/>
<reference evidence="4" key="2">
    <citation type="submission" date="2015-01" db="EMBL/GenBank/DDBJ databases">
        <title>Evolutionary Origins and Diversification of the Mycorrhizal Mutualists.</title>
        <authorList>
            <consortium name="DOE Joint Genome Institute"/>
            <consortium name="Mycorrhizal Genomics Consortium"/>
            <person name="Kohler A."/>
            <person name="Kuo A."/>
            <person name="Nagy L.G."/>
            <person name="Floudas D."/>
            <person name="Copeland A."/>
            <person name="Barry K.W."/>
            <person name="Cichocki N."/>
            <person name="Veneault-Fourrey C."/>
            <person name="LaButti K."/>
            <person name="Lindquist E.A."/>
            <person name="Lipzen A."/>
            <person name="Lundell T."/>
            <person name="Morin E."/>
            <person name="Murat C."/>
            <person name="Riley R."/>
            <person name="Ohm R."/>
            <person name="Sun H."/>
            <person name="Tunlid A."/>
            <person name="Henrissat B."/>
            <person name="Grigoriev I.V."/>
            <person name="Hibbett D.S."/>
            <person name="Martin F."/>
        </authorList>
    </citation>
    <scope>NUCLEOTIDE SEQUENCE [LARGE SCALE GENOMIC DNA]</scope>
    <source>
        <strain evidence="4">Zn</strain>
    </source>
</reference>
<reference evidence="3 4" key="1">
    <citation type="submission" date="2014-04" db="EMBL/GenBank/DDBJ databases">
        <authorList>
            <consortium name="DOE Joint Genome Institute"/>
            <person name="Kuo A."/>
            <person name="Martino E."/>
            <person name="Perotto S."/>
            <person name="Kohler A."/>
            <person name="Nagy L.G."/>
            <person name="Floudas D."/>
            <person name="Copeland A."/>
            <person name="Barry K.W."/>
            <person name="Cichocki N."/>
            <person name="Veneault-Fourrey C."/>
            <person name="LaButti K."/>
            <person name="Lindquist E.A."/>
            <person name="Lipzen A."/>
            <person name="Lundell T."/>
            <person name="Morin E."/>
            <person name="Murat C."/>
            <person name="Sun H."/>
            <person name="Tunlid A."/>
            <person name="Henrissat B."/>
            <person name="Grigoriev I.V."/>
            <person name="Hibbett D.S."/>
            <person name="Martin F."/>
            <person name="Nordberg H.P."/>
            <person name="Cantor M.N."/>
            <person name="Hua S.X."/>
        </authorList>
    </citation>
    <scope>NUCLEOTIDE SEQUENCE [LARGE SCALE GENOMIC DNA]</scope>
    <source>
        <strain evidence="3 4">Zn</strain>
    </source>
</reference>
<dbReference type="InterPro" id="IPR029058">
    <property type="entry name" value="AB_hydrolase_fold"/>
</dbReference>
<dbReference type="EMBL" id="KN832891">
    <property type="protein sequence ID" value="KIM94205.1"/>
    <property type="molecule type" value="Genomic_DNA"/>
</dbReference>
<organism evidence="3 4">
    <name type="scientific">Oidiodendron maius (strain Zn)</name>
    <dbReference type="NCBI Taxonomy" id="913774"/>
    <lineage>
        <taxon>Eukaryota</taxon>
        <taxon>Fungi</taxon>
        <taxon>Dikarya</taxon>
        <taxon>Ascomycota</taxon>
        <taxon>Pezizomycotina</taxon>
        <taxon>Leotiomycetes</taxon>
        <taxon>Leotiomycetes incertae sedis</taxon>
        <taxon>Myxotrichaceae</taxon>
        <taxon>Oidiodendron</taxon>
    </lineage>
</organism>
<dbReference type="Proteomes" id="UP000054321">
    <property type="component" value="Unassembled WGS sequence"/>
</dbReference>
<keyword evidence="4" id="KW-1185">Reference proteome</keyword>
<dbReference type="HOGENOM" id="CLU_012494_6_3_1"/>
<dbReference type="STRING" id="913774.A0A0C3GDG8"/>
<evidence type="ECO:0000256" key="1">
    <source>
        <dbReference type="ARBA" id="ARBA00022801"/>
    </source>
</evidence>
<dbReference type="PANTHER" id="PTHR48081:SF8">
    <property type="entry name" value="ALPHA_BETA HYDROLASE FOLD-3 DOMAIN-CONTAINING PROTEIN-RELATED"/>
    <property type="match status" value="1"/>
</dbReference>
<accession>A0A0C3GDG8</accession>
<evidence type="ECO:0000313" key="3">
    <source>
        <dbReference type="EMBL" id="KIM94205.1"/>
    </source>
</evidence>
<evidence type="ECO:0000259" key="2">
    <source>
        <dbReference type="Pfam" id="PF07859"/>
    </source>
</evidence>
<dbReference type="InterPro" id="IPR050300">
    <property type="entry name" value="GDXG_lipolytic_enzyme"/>
</dbReference>
<evidence type="ECO:0000313" key="4">
    <source>
        <dbReference type="Proteomes" id="UP000054321"/>
    </source>
</evidence>
<dbReference type="SUPFAM" id="SSF53474">
    <property type="entry name" value="alpha/beta-Hydrolases"/>
    <property type="match status" value="1"/>
</dbReference>
<dbReference type="GO" id="GO:0016787">
    <property type="term" value="F:hydrolase activity"/>
    <property type="evidence" value="ECO:0007669"/>
    <property type="project" value="UniProtKB-KW"/>
</dbReference>
<keyword evidence="1" id="KW-0378">Hydrolase</keyword>